<name>A0A8H4PJ91_9HYPO</name>
<dbReference type="AlphaFoldDB" id="A0A8H4PJ91"/>
<protein>
    <recommendedName>
        <fullName evidence="4">NACHT-NTPase and P-loop NTPases N-terminal domain-containing protein</fullName>
    </recommendedName>
</protein>
<accession>A0A8H4PJ91</accession>
<dbReference type="EMBL" id="JAADYS010001224">
    <property type="protein sequence ID" value="KAF4464222.1"/>
    <property type="molecule type" value="Genomic_DNA"/>
</dbReference>
<proteinExistence type="predicted"/>
<gene>
    <name evidence="2" type="ORF">FALBO_8956</name>
</gene>
<feature type="region of interest" description="Disordered" evidence="1">
    <location>
        <begin position="174"/>
        <end position="206"/>
    </location>
</feature>
<sequence>MAEILGIVSSVITIVEVAGKLGASTIKLKRLWGEVQDVPTSIRRCIEELELLAPAIEEMDIEFQRTRDMVQHDSAARRSVEYSRKAIRTLETLVKDMEGQIASERKSKKLLAQFNVRLKRNVIEEHHHRLQFALQLVNLSQQTYLIALTRAQPSIIMSELQVMRENELADAPRAALGDQDCPSSESEATQVLTAGTSQHSQALSNSRSGRSWWPTVKSIPWKPTGLLVGFTHQVEELAIEEQSDLDLGPTKVHQARLQLPYWMTQKAWDLQAYRAYDGWKFHFNSWSTRPRYSDVFRWGDADRVGGFIWDRSRSDITEAAEVVQIREADAGLTFSFGAMDLQEQELSSLFCGTPESKVVLSLPSNVIRMLEIYWPPADPALLLQLLEKGNTLPSLFRFGKHASWGLYGFAWQYFHALLNDWQAEKNLWRRLARLMLVGVESRDIAVPWVDAHDLPLLSSLLAETWRRQFPLRAFDRWVSKAVSMWLEDLYEAGVDLEGYMLCEMSVSRVEGDGASMTILQPGARLRDSGPSLVIIEHGKHPEDWVVEWDPCIEELSGEFWSVITAPPALPGAWIDDAEDDGIGWCHMRDYGVCVLALERWRGKDPGAQPSRMRGIPRCREGVSLSV</sequence>
<dbReference type="Proteomes" id="UP000554235">
    <property type="component" value="Unassembled WGS sequence"/>
</dbReference>
<organism evidence="2 3">
    <name type="scientific">Fusarium albosuccineum</name>
    <dbReference type="NCBI Taxonomy" id="1237068"/>
    <lineage>
        <taxon>Eukaryota</taxon>
        <taxon>Fungi</taxon>
        <taxon>Dikarya</taxon>
        <taxon>Ascomycota</taxon>
        <taxon>Pezizomycotina</taxon>
        <taxon>Sordariomycetes</taxon>
        <taxon>Hypocreomycetidae</taxon>
        <taxon>Hypocreales</taxon>
        <taxon>Nectriaceae</taxon>
        <taxon>Fusarium</taxon>
        <taxon>Fusarium decemcellulare species complex</taxon>
    </lineage>
</organism>
<evidence type="ECO:0000313" key="3">
    <source>
        <dbReference type="Proteomes" id="UP000554235"/>
    </source>
</evidence>
<evidence type="ECO:0008006" key="4">
    <source>
        <dbReference type="Google" id="ProtNLM"/>
    </source>
</evidence>
<keyword evidence="3" id="KW-1185">Reference proteome</keyword>
<evidence type="ECO:0000313" key="2">
    <source>
        <dbReference type="EMBL" id="KAF4464222.1"/>
    </source>
</evidence>
<reference evidence="2 3" key="1">
    <citation type="submission" date="2020-01" db="EMBL/GenBank/DDBJ databases">
        <title>Identification and distribution of gene clusters putatively required for synthesis of sphingolipid metabolism inhibitors in phylogenetically diverse species of the filamentous fungus Fusarium.</title>
        <authorList>
            <person name="Kim H.-S."/>
            <person name="Busman M."/>
            <person name="Brown D.W."/>
            <person name="Divon H."/>
            <person name="Uhlig S."/>
            <person name="Proctor R.H."/>
        </authorList>
    </citation>
    <scope>NUCLEOTIDE SEQUENCE [LARGE SCALE GENOMIC DNA]</scope>
    <source>
        <strain evidence="2 3">NRRL 20459</strain>
    </source>
</reference>
<comment type="caution">
    <text evidence="2">The sequence shown here is derived from an EMBL/GenBank/DDBJ whole genome shotgun (WGS) entry which is preliminary data.</text>
</comment>
<evidence type="ECO:0000256" key="1">
    <source>
        <dbReference type="SAM" id="MobiDB-lite"/>
    </source>
</evidence>
<dbReference type="OrthoDB" id="3200163at2759"/>
<feature type="compositionally biased region" description="Polar residues" evidence="1">
    <location>
        <begin position="181"/>
        <end position="206"/>
    </location>
</feature>